<feature type="transmembrane region" description="Helical" evidence="1">
    <location>
        <begin position="529"/>
        <end position="550"/>
    </location>
</feature>
<reference evidence="2 3" key="1">
    <citation type="submission" date="2018-04" db="EMBL/GenBank/DDBJ databases">
        <title>Complete genome uncultured novel isolate.</title>
        <authorList>
            <person name="Merlino G."/>
        </authorList>
    </citation>
    <scope>NUCLEOTIDE SEQUENCE [LARGE SCALE GENOMIC DNA]</scope>
    <source>
        <strain evidence="3">R1DC9</strain>
    </source>
</reference>
<feature type="transmembrane region" description="Helical" evidence="1">
    <location>
        <begin position="118"/>
        <end position="140"/>
    </location>
</feature>
<feature type="transmembrane region" description="Helical" evidence="1">
    <location>
        <begin position="7"/>
        <end position="25"/>
    </location>
</feature>
<accession>A0A4D7KAN8</accession>
<feature type="transmembrane region" description="Helical" evidence="1">
    <location>
        <begin position="293"/>
        <end position="312"/>
    </location>
</feature>
<feature type="transmembrane region" description="Helical" evidence="1">
    <location>
        <begin position="219"/>
        <end position="238"/>
    </location>
</feature>
<dbReference type="RefSeq" id="WP_137092037.1">
    <property type="nucleotide sequence ID" value="NZ_CP028923.1"/>
</dbReference>
<feature type="transmembrane region" description="Helical" evidence="1">
    <location>
        <begin position="176"/>
        <end position="207"/>
    </location>
</feature>
<dbReference type="EMBL" id="CP028923">
    <property type="protein sequence ID" value="QCK16448.1"/>
    <property type="molecule type" value="Genomic_DNA"/>
</dbReference>
<dbReference type="Pfam" id="PF11028">
    <property type="entry name" value="TMEM260-like"/>
    <property type="match status" value="1"/>
</dbReference>
<dbReference type="KEGG" id="fpf:DCC35_17795"/>
<keyword evidence="1" id="KW-0812">Transmembrane</keyword>
<dbReference type="PANTHER" id="PTHR16214:SF3">
    <property type="entry name" value="TRANSMEMBRANE PROTEIN 260"/>
    <property type="match status" value="1"/>
</dbReference>
<dbReference type="InterPro" id="IPR021280">
    <property type="entry name" value="TMEM260-like"/>
</dbReference>
<keyword evidence="1" id="KW-0472">Membrane</keyword>
<gene>
    <name evidence="2" type="ORF">DCC35_17795</name>
</gene>
<dbReference type="InterPro" id="IPR052724">
    <property type="entry name" value="GT117_domain-containing"/>
</dbReference>
<sequence length="990" mass="113037">MKDFRRINNITGWLLFIIATIVYTLTVEETASFWDCGEFIAVSYKLEVPHPPGAPLFLMLGRFFSMFTDDVTQVAFAINMLSVIASGFTILFLYWTIVLFGRKLLSAKIGQETKEQGLLLLASGIVGALAYTFSDTFWFSAVEAEVYALSSFFTAFVVWAMLKWELVDDQRMANRWLLLIAYMVGLSIGVHLLNLVTIPALALIMYFKYRDDKSSLKGGVIAILLGLVIVGVIQIGIIPGLPSIAGKFEVFFVNSLGFGFGSGIIFFCLLLFGGLIFGIWFTQKKGLVNPNTILLALTFILIGYSSYTMVVIRSNYNPPIDENDPQDVMSFVSYLKREQYGSRPLLFGPYYNTELQDQVSGEPVYVKGKDKYEIADYKVENEWAETHFFPRIWNSEARYQQQYRSMLGLQKGEDPNFSDNLYFMFTHQIGHMYLRYFMWNFAGRESDIQDAGWMTPWQSDDGLPYEIKENKARNQLFMLPLLLGLLGLVFNFSKNQKTGIIVTLLFLLLGVALVMYLNSPPSEPRERDYIYAGSFYAFCIWVGFGVMAIADILKNVLKNSTARVGTAFILSMIVPVIMASENWDDHDRSNRYFSVDAARNYLESCAPNAILFTGGDNDTFPLWYLQEVEGVRTDVRVIVLSYFNTDWYIEQMHRQAYESDPLPFTLSIDMIQQGGPVDYLPYVPSNEKINQNGVNLNEYLNLLNKGSRSIITAFDGKDYARLLSKKFFLSVDSAKAASIVPEKYRNGIVDNMWFNVKGNGLYKNDFMILDLIAGNNWERPIYFNSTSMRSVRFDIQDYLVQEGLTYRLVPSRMNNSDFVEATDTDEMYKNVMEKWRFRELDNPDSYYNEDYRGFVQNHRYALNALAEGLINDGEIEKAHEIINKSLNEMPDKAVPYDFSLLQTVEILFKLSSLGVSGAHDQAVEMTRLGSERMFDLSKYYIDQTYQLREAERQLMGLNVLANQAKNNGETELAQEISQKFNTLAGRIGGR</sequence>
<keyword evidence="3" id="KW-1185">Reference proteome</keyword>
<evidence type="ECO:0000256" key="1">
    <source>
        <dbReference type="SAM" id="Phobius"/>
    </source>
</evidence>
<name>A0A4D7KAN8_9BACT</name>
<feature type="transmembrane region" description="Helical" evidence="1">
    <location>
        <begin position="146"/>
        <end position="164"/>
    </location>
</feature>
<dbReference type="OrthoDB" id="9807602at2"/>
<proteinExistence type="predicted"/>
<dbReference type="Proteomes" id="UP000298616">
    <property type="component" value="Chromosome"/>
</dbReference>
<protein>
    <submittedName>
        <fullName evidence="2">DUF2723 domain-containing protein</fullName>
    </submittedName>
</protein>
<keyword evidence="1" id="KW-1133">Transmembrane helix</keyword>
<dbReference type="AlphaFoldDB" id="A0A4D7KAN8"/>
<evidence type="ECO:0000313" key="2">
    <source>
        <dbReference type="EMBL" id="QCK16448.1"/>
    </source>
</evidence>
<organism evidence="2 3">
    <name type="scientific">Mangrovivirga cuniculi</name>
    <dbReference type="NCBI Taxonomy" id="2715131"/>
    <lineage>
        <taxon>Bacteria</taxon>
        <taxon>Pseudomonadati</taxon>
        <taxon>Bacteroidota</taxon>
        <taxon>Cytophagia</taxon>
        <taxon>Cytophagales</taxon>
        <taxon>Mangrovivirgaceae</taxon>
        <taxon>Mangrovivirga</taxon>
    </lineage>
</organism>
<feature type="transmembrane region" description="Helical" evidence="1">
    <location>
        <begin position="74"/>
        <end position="97"/>
    </location>
</feature>
<feature type="transmembrane region" description="Helical" evidence="1">
    <location>
        <begin position="499"/>
        <end position="517"/>
    </location>
</feature>
<dbReference type="PANTHER" id="PTHR16214">
    <property type="entry name" value="TRANSMEMBRANE PROTEIN 260"/>
    <property type="match status" value="1"/>
</dbReference>
<evidence type="ECO:0000313" key="3">
    <source>
        <dbReference type="Proteomes" id="UP000298616"/>
    </source>
</evidence>
<feature type="transmembrane region" description="Helical" evidence="1">
    <location>
        <begin position="250"/>
        <end position="281"/>
    </location>
</feature>
<feature type="transmembrane region" description="Helical" evidence="1">
    <location>
        <begin position="476"/>
        <end position="493"/>
    </location>
</feature>